<dbReference type="PROSITE" id="PS51745">
    <property type="entry name" value="PB1"/>
    <property type="match status" value="1"/>
</dbReference>
<dbReference type="Gramene" id="ONK79262">
    <property type="protein sequence ID" value="ONK79262"/>
    <property type="gene ID" value="A4U43_C01F4590"/>
</dbReference>
<feature type="region of interest" description="Disordered" evidence="11">
    <location>
        <begin position="1"/>
        <end position="28"/>
    </location>
</feature>
<feature type="compositionally biased region" description="Low complexity" evidence="11">
    <location>
        <begin position="14"/>
        <end position="27"/>
    </location>
</feature>
<keyword evidence="14" id="KW-1185">Reference proteome</keyword>
<evidence type="ECO:0000256" key="3">
    <source>
        <dbReference type="ARBA" id="ARBA00006728"/>
    </source>
</evidence>
<keyword evidence="8 10" id="KW-0539">Nucleus</keyword>
<evidence type="ECO:0000256" key="11">
    <source>
        <dbReference type="SAM" id="MobiDB-lite"/>
    </source>
</evidence>
<dbReference type="FunFam" id="3.10.20.90:FF:000078">
    <property type="entry name" value="Auxin-responsive protein"/>
    <property type="match status" value="1"/>
</dbReference>
<evidence type="ECO:0000256" key="9">
    <source>
        <dbReference type="ARBA" id="ARBA00023294"/>
    </source>
</evidence>
<proteinExistence type="inferred from homology"/>
<keyword evidence="6 10" id="KW-0805">Transcription regulation</keyword>
<evidence type="ECO:0000256" key="4">
    <source>
        <dbReference type="ARBA" id="ARBA00011726"/>
    </source>
</evidence>
<dbReference type="GO" id="GO:0009734">
    <property type="term" value="P:auxin-activated signaling pathway"/>
    <property type="evidence" value="ECO:0007669"/>
    <property type="project" value="UniProtKB-UniRule"/>
</dbReference>
<feature type="region of interest" description="Disordered" evidence="11">
    <location>
        <begin position="94"/>
        <end position="118"/>
    </location>
</feature>
<dbReference type="SUPFAM" id="SSF54277">
    <property type="entry name" value="CAD &amp; PB1 domains"/>
    <property type="match status" value="1"/>
</dbReference>
<dbReference type="AlphaFoldDB" id="A0A5P1FMB0"/>
<comment type="similarity">
    <text evidence="3 10">Belongs to the Aux/IAA family.</text>
</comment>
<dbReference type="Proteomes" id="UP000243459">
    <property type="component" value="Chromosome 1"/>
</dbReference>
<dbReference type="InterPro" id="IPR003311">
    <property type="entry name" value="AUX_IAA"/>
</dbReference>
<dbReference type="Pfam" id="PF02309">
    <property type="entry name" value="AUX_IAA"/>
    <property type="match status" value="1"/>
</dbReference>
<dbReference type="PANTHER" id="PTHR31734">
    <property type="entry name" value="AUXIN-RESPONSIVE PROTEIN IAA17"/>
    <property type="match status" value="1"/>
</dbReference>
<feature type="compositionally biased region" description="Basic and acidic residues" evidence="11">
    <location>
        <begin position="97"/>
        <end position="114"/>
    </location>
</feature>
<keyword evidence="5 10" id="KW-0678">Repressor</keyword>
<feature type="compositionally biased region" description="Basic and acidic residues" evidence="11">
    <location>
        <begin position="1"/>
        <end position="10"/>
    </location>
</feature>
<dbReference type="PANTHER" id="PTHR31734:SF226">
    <property type="entry name" value="AUXIN-RESPONSIVE PROTEIN IAA17"/>
    <property type="match status" value="1"/>
</dbReference>
<evidence type="ECO:0000256" key="1">
    <source>
        <dbReference type="ARBA" id="ARBA00002159"/>
    </source>
</evidence>
<dbReference type="InterPro" id="IPR033389">
    <property type="entry name" value="AUX/IAA_dom"/>
</dbReference>
<evidence type="ECO:0000256" key="6">
    <source>
        <dbReference type="ARBA" id="ARBA00023015"/>
    </source>
</evidence>
<evidence type="ECO:0000259" key="12">
    <source>
        <dbReference type="PROSITE" id="PS51745"/>
    </source>
</evidence>
<name>A0A5P1FMB0_ASPOF</name>
<dbReference type="InterPro" id="IPR053793">
    <property type="entry name" value="PB1-like"/>
</dbReference>
<evidence type="ECO:0000256" key="7">
    <source>
        <dbReference type="ARBA" id="ARBA00023163"/>
    </source>
</evidence>
<evidence type="ECO:0000256" key="10">
    <source>
        <dbReference type="RuleBase" id="RU004549"/>
    </source>
</evidence>
<dbReference type="GO" id="GO:0006355">
    <property type="term" value="P:regulation of DNA-templated transcription"/>
    <property type="evidence" value="ECO:0007669"/>
    <property type="project" value="InterPro"/>
</dbReference>
<sequence>MTPTLEEHDYIGLSEASSNNSAVSSAAGKLTSLKQTELRLGLPGSESPERVSGSGLTLGINLKGFGSGSKRGFSDALDGSPNWGFNGGKGSELELFSPKKGEGGGGAKDLEKKKTVTNSAPVAKAQVVGWPPIRNSRKNIMATNNNQSKNKEDADGKQGSGCLYVKVSMDGAPYLRKVDLKTYSNYKELSLALEKMFSCFTIGQCGSNSIPTKDGDGSENVLTYEDKDGDWMLVGDVPWDMFTATCRRLRIMKGSDAIGLAPRASEKRKNRS</sequence>
<keyword evidence="7 10" id="KW-0804">Transcription</keyword>
<evidence type="ECO:0000256" key="8">
    <source>
        <dbReference type="ARBA" id="ARBA00023242"/>
    </source>
</evidence>
<comment type="subunit">
    <text evidence="4 10">Homodimers and heterodimers.</text>
</comment>
<organism evidence="13 14">
    <name type="scientific">Asparagus officinalis</name>
    <name type="common">Garden asparagus</name>
    <dbReference type="NCBI Taxonomy" id="4686"/>
    <lineage>
        <taxon>Eukaryota</taxon>
        <taxon>Viridiplantae</taxon>
        <taxon>Streptophyta</taxon>
        <taxon>Embryophyta</taxon>
        <taxon>Tracheophyta</taxon>
        <taxon>Spermatophyta</taxon>
        <taxon>Magnoliopsida</taxon>
        <taxon>Liliopsida</taxon>
        <taxon>Asparagales</taxon>
        <taxon>Asparagaceae</taxon>
        <taxon>Asparagoideae</taxon>
        <taxon>Asparagus</taxon>
    </lineage>
</organism>
<dbReference type="Gene3D" id="3.10.20.90">
    <property type="entry name" value="Phosphatidylinositol 3-kinase Catalytic Subunit, Chain A, domain 1"/>
    <property type="match status" value="1"/>
</dbReference>
<keyword evidence="9 10" id="KW-0927">Auxin signaling pathway</keyword>
<reference evidence="14" key="1">
    <citation type="journal article" date="2017" name="Nat. Commun.">
        <title>The asparagus genome sheds light on the origin and evolution of a young Y chromosome.</title>
        <authorList>
            <person name="Harkess A."/>
            <person name="Zhou J."/>
            <person name="Xu C."/>
            <person name="Bowers J.E."/>
            <person name="Van der Hulst R."/>
            <person name="Ayyampalayam S."/>
            <person name="Mercati F."/>
            <person name="Riccardi P."/>
            <person name="McKain M.R."/>
            <person name="Kakrana A."/>
            <person name="Tang H."/>
            <person name="Ray J."/>
            <person name="Groenendijk J."/>
            <person name="Arikit S."/>
            <person name="Mathioni S.M."/>
            <person name="Nakano M."/>
            <person name="Shan H."/>
            <person name="Telgmann-Rauber A."/>
            <person name="Kanno A."/>
            <person name="Yue Z."/>
            <person name="Chen H."/>
            <person name="Li W."/>
            <person name="Chen Y."/>
            <person name="Xu X."/>
            <person name="Zhang Y."/>
            <person name="Luo S."/>
            <person name="Chen H."/>
            <person name="Gao J."/>
            <person name="Mao Z."/>
            <person name="Pires J.C."/>
            <person name="Luo M."/>
            <person name="Kudrna D."/>
            <person name="Wing R.A."/>
            <person name="Meyers B.C."/>
            <person name="Yi K."/>
            <person name="Kong H."/>
            <person name="Lavrijsen P."/>
            <person name="Sunseri F."/>
            <person name="Falavigna A."/>
            <person name="Ye Y."/>
            <person name="Leebens-Mack J.H."/>
            <person name="Chen G."/>
        </authorList>
    </citation>
    <scope>NUCLEOTIDE SEQUENCE [LARGE SCALE GENOMIC DNA]</scope>
    <source>
        <strain evidence="14">cv. DH0086</strain>
    </source>
</reference>
<feature type="domain" description="PB1" evidence="12">
    <location>
        <begin position="162"/>
        <end position="254"/>
    </location>
</feature>
<evidence type="ECO:0000313" key="13">
    <source>
        <dbReference type="EMBL" id="ONK79262.1"/>
    </source>
</evidence>
<accession>A0A5P1FMB0</accession>
<protein>
    <recommendedName>
        <fullName evidence="10">Auxin-responsive protein</fullName>
    </recommendedName>
</protein>
<dbReference type="OMA" id="KANGYCH"/>
<comment type="function">
    <text evidence="1 10">Aux/IAA proteins are short-lived transcriptional factors that function as repressors of early auxin response genes at low auxin concentrations.</text>
</comment>
<comment type="subcellular location">
    <subcellularLocation>
        <location evidence="2 10">Nucleus</location>
    </subcellularLocation>
</comment>
<evidence type="ECO:0000256" key="2">
    <source>
        <dbReference type="ARBA" id="ARBA00004123"/>
    </source>
</evidence>
<gene>
    <name evidence="13" type="ORF">A4U43_C01F4590</name>
</gene>
<dbReference type="GO" id="GO:0005634">
    <property type="term" value="C:nucleus"/>
    <property type="evidence" value="ECO:0007669"/>
    <property type="project" value="UniProtKB-SubCell"/>
</dbReference>
<evidence type="ECO:0000256" key="5">
    <source>
        <dbReference type="ARBA" id="ARBA00022491"/>
    </source>
</evidence>
<evidence type="ECO:0000313" key="14">
    <source>
        <dbReference type="Proteomes" id="UP000243459"/>
    </source>
</evidence>
<dbReference type="OrthoDB" id="7848332at2759"/>
<dbReference type="EMBL" id="CM007381">
    <property type="protein sequence ID" value="ONK79262.1"/>
    <property type="molecule type" value="Genomic_DNA"/>
</dbReference>